<dbReference type="RefSeq" id="WP_184577488.1">
    <property type="nucleotide sequence ID" value="NZ_JACHJT010000001.1"/>
</dbReference>
<proteinExistence type="predicted"/>
<dbReference type="AlphaFoldDB" id="A0A7W7W1V7"/>
<evidence type="ECO:0000313" key="2">
    <source>
        <dbReference type="Proteomes" id="UP000523007"/>
    </source>
</evidence>
<dbReference type="EMBL" id="JACHJT010000001">
    <property type="protein sequence ID" value="MBB4931392.1"/>
    <property type="molecule type" value="Genomic_DNA"/>
</dbReference>
<organism evidence="1 2">
    <name type="scientific">Lipingzhangella halophila</name>
    <dbReference type="NCBI Taxonomy" id="1783352"/>
    <lineage>
        <taxon>Bacteria</taxon>
        <taxon>Bacillati</taxon>
        <taxon>Actinomycetota</taxon>
        <taxon>Actinomycetes</taxon>
        <taxon>Streptosporangiales</taxon>
        <taxon>Nocardiopsidaceae</taxon>
        <taxon>Lipingzhangella</taxon>
    </lineage>
</organism>
<gene>
    <name evidence="1" type="ORF">F4561_002212</name>
</gene>
<accession>A0A7W7W1V7</accession>
<dbReference type="Proteomes" id="UP000523007">
    <property type="component" value="Unassembled WGS sequence"/>
</dbReference>
<reference evidence="1 2" key="1">
    <citation type="submission" date="2020-08" db="EMBL/GenBank/DDBJ databases">
        <title>Sequencing the genomes of 1000 actinobacteria strains.</title>
        <authorList>
            <person name="Klenk H.-P."/>
        </authorList>
    </citation>
    <scope>NUCLEOTIDE SEQUENCE [LARGE SCALE GENOMIC DNA]</scope>
    <source>
        <strain evidence="1 2">DSM 102030</strain>
    </source>
</reference>
<comment type="caution">
    <text evidence="1">The sequence shown here is derived from an EMBL/GenBank/DDBJ whole genome shotgun (WGS) entry which is preliminary data.</text>
</comment>
<name>A0A7W7W1V7_9ACTN</name>
<protein>
    <submittedName>
        <fullName evidence="1">Uncharacterized protein</fullName>
    </submittedName>
</protein>
<sequence length="65" mass="6443">MTTSHMIRTAGFAPVLAAVLLALVVLLLRLVSLPLAGAALALDFVAATVADLLSTLPVSAEGGAS</sequence>
<keyword evidence="2" id="KW-1185">Reference proteome</keyword>
<evidence type="ECO:0000313" key="1">
    <source>
        <dbReference type="EMBL" id="MBB4931392.1"/>
    </source>
</evidence>